<keyword evidence="4" id="KW-1185">Reference proteome</keyword>
<dbReference type="STRING" id="36818.BGK67_02095"/>
<dbReference type="SUPFAM" id="SSF48208">
    <property type="entry name" value="Six-hairpin glycosidases"/>
    <property type="match status" value="1"/>
</dbReference>
<dbReference type="RefSeq" id="WP_069918449.1">
    <property type="nucleotide sequence ID" value="NZ_MEHK01000001.1"/>
</dbReference>
<gene>
    <name evidence="3" type="ORF">BGK67_02095</name>
</gene>
<keyword evidence="3" id="KW-0378">Hydrolase</keyword>
<sequence length="633" mass="68837">MSDWRPIEKRQGYLPVEDHGLVGDGRGSALVGRDGSVGFMCVPRFDSSPVFCPLLDHRNGGRLSLAPEGVRVSRQHYLDGTGVLVTELMTDSGTVEVTDAFVLHPGARLEDDAAAGTGAFVRRARVTHGHVDLRVCIRPRGGGRVRKVDDRWQVHCPLQRLTLHLRSSSPLSGLEDTVTLSSGQDWWMSLSWDEPAREPGGGADRHITDTVRAWRRWSSRLVLPHVPRADLVRRSAITLKLLDNVENGAIVAAPTSSLPERIGGSRNWDYRYAWIRDAAYTVFALRRIGLPMEAGGFLSWALAAVERDGRPRVLYDLDGLPPAPETIDADLEGYRGSAPVRWGNAAGEQVQHDVYGEILDCAFQWAATGGTFRPGLWDTLAGLAESARTAWSRPDSGIWEVRSSERPFTYSAAMCQVALDRAARLARRLGLPGDAGTWAEEARRLTDRILADAWDERKGALTEHMSPGGGLDASLLALPLRRVLPADHPRMIATTRAIADQLGAGNGLLYRYLPEESPDGLDQSEGAFLLCSFWLVDNLAGQGRVEEAGELFEQLCSHTSPLGLLPEQIDPGSGCFLGNFPQGLSHVGLISSAVVLARTQGGVPPELTTAAWFDHESEEHAGHRPGPDTAATG</sequence>
<evidence type="ECO:0000259" key="2">
    <source>
        <dbReference type="Pfam" id="PF19291"/>
    </source>
</evidence>
<dbReference type="Pfam" id="PF00723">
    <property type="entry name" value="Glyco_hydro_15"/>
    <property type="match status" value="1"/>
</dbReference>
<dbReference type="AlphaFoldDB" id="A0A1E5PL86"/>
<dbReference type="InterPro" id="IPR008928">
    <property type="entry name" value="6-hairpin_glycosidase_sf"/>
</dbReference>
<evidence type="ECO:0000313" key="4">
    <source>
        <dbReference type="Proteomes" id="UP000095705"/>
    </source>
</evidence>
<protein>
    <submittedName>
        <fullName evidence="3">Glycoside hydrolase family 15</fullName>
    </submittedName>
</protein>
<evidence type="ECO:0000259" key="1">
    <source>
        <dbReference type="Pfam" id="PF00723"/>
    </source>
</evidence>
<organism evidence="3 4">
    <name type="scientific">Streptomyces subrutilus</name>
    <dbReference type="NCBI Taxonomy" id="36818"/>
    <lineage>
        <taxon>Bacteria</taxon>
        <taxon>Bacillati</taxon>
        <taxon>Actinomycetota</taxon>
        <taxon>Actinomycetes</taxon>
        <taxon>Kitasatosporales</taxon>
        <taxon>Streptomycetaceae</taxon>
        <taxon>Streptomyces</taxon>
    </lineage>
</organism>
<dbReference type="Gene3D" id="1.50.10.10">
    <property type="match status" value="1"/>
</dbReference>
<accession>A0A1E5PL86</accession>
<dbReference type="PANTHER" id="PTHR31616">
    <property type="entry name" value="TREHALASE"/>
    <property type="match status" value="1"/>
</dbReference>
<comment type="caution">
    <text evidence="3">The sequence shown here is derived from an EMBL/GenBank/DDBJ whole genome shotgun (WGS) entry which is preliminary data.</text>
</comment>
<proteinExistence type="predicted"/>
<dbReference type="Proteomes" id="UP000095705">
    <property type="component" value="Unassembled WGS sequence"/>
</dbReference>
<dbReference type="InterPro" id="IPR045582">
    <property type="entry name" value="Trehalase-like_N"/>
</dbReference>
<dbReference type="PANTHER" id="PTHR31616:SF0">
    <property type="entry name" value="GLUCAN 1,4-ALPHA-GLUCOSIDASE"/>
    <property type="match status" value="1"/>
</dbReference>
<dbReference type="Pfam" id="PF19291">
    <property type="entry name" value="TREH_N"/>
    <property type="match status" value="1"/>
</dbReference>
<dbReference type="EMBL" id="MEHK01000001">
    <property type="protein sequence ID" value="OEJ30305.1"/>
    <property type="molecule type" value="Genomic_DNA"/>
</dbReference>
<dbReference type="GO" id="GO:0004553">
    <property type="term" value="F:hydrolase activity, hydrolyzing O-glycosyl compounds"/>
    <property type="evidence" value="ECO:0007669"/>
    <property type="project" value="TreeGrafter"/>
</dbReference>
<dbReference type="OrthoDB" id="3902805at2"/>
<name>A0A1E5PL86_9ACTN</name>
<dbReference type="InterPro" id="IPR011613">
    <property type="entry name" value="GH15-like"/>
</dbReference>
<dbReference type="InterPro" id="IPR012341">
    <property type="entry name" value="6hp_glycosidase-like_sf"/>
</dbReference>
<reference evidence="3 4" key="1">
    <citation type="submission" date="2016-08" db="EMBL/GenBank/DDBJ databases">
        <title>The complete genome of Streptomyces subrutilus 10-1-1.</title>
        <authorList>
            <person name="Chen X."/>
        </authorList>
    </citation>
    <scope>NUCLEOTIDE SEQUENCE [LARGE SCALE GENOMIC DNA]</scope>
    <source>
        <strain evidence="3 4">10-1-1</strain>
    </source>
</reference>
<dbReference type="GO" id="GO:0005975">
    <property type="term" value="P:carbohydrate metabolic process"/>
    <property type="evidence" value="ECO:0007669"/>
    <property type="project" value="InterPro"/>
</dbReference>
<evidence type="ECO:0000313" key="3">
    <source>
        <dbReference type="EMBL" id="OEJ30305.1"/>
    </source>
</evidence>
<feature type="domain" description="Trehalase-like N-terminal" evidence="2">
    <location>
        <begin position="15"/>
        <end position="99"/>
    </location>
</feature>
<feature type="domain" description="GH15-like" evidence="1">
    <location>
        <begin position="228"/>
        <end position="592"/>
    </location>
</feature>